<dbReference type="InterPro" id="IPR004014">
    <property type="entry name" value="ATPase_P-typ_cation-transptr_N"/>
</dbReference>
<evidence type="ECO:0000313" key="10">
    <source>
        <dbReference type="EMBL" id="PIA15781.1"/>
    </source>
</evidence>
<dbReference type="NCBIfam" id="TIGR01494">
    <property type="entry name" value="ATPase_P-type"/>
    <property type="match status" value="2"/>
</dbReference>
<dbReference type="GO" id="GO:0005391">
    <property type="term" value="F:P-type sodium:potassium-exchanging transporter activity"/>
    <property type="evidence" value="ECO:0007669"/>
    <property type="project" value="TreeGrafter"/>
</dbReference>
<dbReference type="AlphaFoldDB" id="A0A2G5B9U3"/>
<reference evidence="10 11" key="1">
    <citation type="journal article" date="2015" name="Genome Biol. Evol.">
        <title>Phylogenomic analyses indicate that early fungi evolved digesting cell walls of algal ancestors of land plants.</title>
        <authorList>
            <person name="Chang Y."/>
            <person name="Wang S."/>
            <person name="Sekimoto S."/>
            <person name="Aerts A.L."/>
            <person name="Choi C."/>
            <person name="Clum A."/>
            <person name="LaButti K.M."/>
            <person name="Lindquist E.A."/>
            <person name="Yee Ngan C."/>
            <person name="Ohm R.A."/>
            <person name="Salamov A.A."/>
            <person name="Grigoriev I.V."/>
            <person name="Spatafora J.W."/>
            <person name="Berbee M.L."/>
        </authorList>
    </citation>
    <scope>NUCLEOTIDE SEQUENCE [LARGE SCALE GENOMIC DNA]</scope>
    <source>
        <strain evidence="10 11">NRRL 1564</strain>
    </source>
</reference>
<dbReference type="SUPFAM" id="SSF81653">
    <property type="entry name" value="Calcium ATPase, transduction domain A"/>
    <property type="match status" value="1"/>
</dbReference>
<dbReference type="GO" id="GO:0006883">
    <property type="term" value="P:intracellular sodium ion homeostasis"/>
    <property type="evidence" value="ECO:0007669"/>
    <property type="project" value="TreeGrafter"/>
</dbReference>
<dbReference type="GO" id="GO:0030007">
    <property type="term" value="P:intracellular potassium ion homeostasis"/>
    <property type="evidence" value="ECO:0007669"/>
    <property type="project" value="TreeGrafter"/>
</dbReference>
<feature type="transmembrane region" description="Helical" evidence="8">
    <location>
        <begin position="980"/>
        <end position="999"/>
    </location>
</feature>
<dbReference type="STRING" id="763665.A0A2G5B9U3"/>
<dbReference type="Gene3D" id="2.70.150.10">
    <property type="entry name" value="Calcium-transporting ATPase, cytoplasmic transduction domain A"/>
    <property type="match status" value="1"/>
</dbReference>
<feature type="transmembrane region" description="Helical" evidence="8">
    <location>
        <begin position="141"/>
        <end position="160"/>
    </location>
</feature>
<keyword evidence="2" id="KW-1003">Cell membrane</keyword>
<dbReference type="Proteomes" id="UP000242474">
    <property type="component" value="Unassembled WGS sequence"/>
</dbReference>
<dbReference type="Pfam" id="PF00689">
    <property type="entry name" value="Cation_ATPase_C"/>
    <property type="match status" value="1"/>
</dbReference>
<dbReference type="InterPro" id="IPR050510">
    <property type="entry name" value="Cation_transp_ATPase_P-type"/>
</dbReference>
<dbReference type="SUPFAM" id="SSF81660">
    <property type="entry name" value="Metal cation-transporting ATPase, ATP-binding domain N"/>
    <property type="match status" value="1"/>
</dbReference>
<feature type="domain" description="Cation-transporting P-type ATPase N-terminal" evidence="9">
    <location>
        <begin position="57"/>
        <end position="130"/>
    </location>
</feature>
<evidence type="ECO:0000256" key="7">
    <source>
        <dbReference type="ARBA" id="ARBA00023136"/>
    </source>
</evidence>
<dbReference type="EMBL" id="KZ303504">
    <property type="protein sequence ID" value="PIA15781.1"/>
    <property type="molecule type" value="Genomic_DNA"/>
</dbReference>
<dbReference type="Pfam" id="PF00122">
    <property type="entry name" value="E1-E2_ATPase"/>
    <property type="match status" value="1"/>
</dbReference>
<evidence type="ECO:0000256" key="1">
    <source>
        <dbReference type="ARBA" id="ARBA00004651"/>
    </source>
</evidence>
<accession>A0A2G5B9U3</accession>
<comment type="subcellular location">
    <subcellularLocation>
        <location evidence="1">Cell membrane</location>
        <topology evidence="1">Multi-pass membrane protein</topology>
    </subcellularLocation>
</comment>
<evidence type="ECO:0000256" key="4">
    <source>
        <dbReference type="ARBA" id="ARBA00022741"/>
    </source>
</evidence>
<dbReference type="GO" id="GO:0036376">
    <property type="term" value="P:sodium ion export across plasma membrane"/>
    <property type="evidence" value="ECO:0007669"/>
    <property type="project" value="TreeGrafter"/>
</dbReference>
<evidence type="ECO:0000313" key="11">
    <source>
        <dbReference type="Proteomes" id="UP000242474"/>
    </source>
</evidence>
<evidence type="ECO:0000256" key="2">
    <source>
        <dbReference type="ARBA" id="ARBA00022475"/>
    </source>
</evidence>
<feature type="transmembrane region" description="Helical" evidence="8">
    <location>
        <begin position="1011"/>
        <end position="1029"/>
    </location>
</feature>
<dbReference type="PRINTS" id="PR00121">
    <property type="entry name" value="NAKATPASE"/>
</dbReference>
<dbReference type="InterPro" id="IPR008250">
    <property type="entry name" value="ATPase_P-typ_transduc_dom_A_sf"/>
</dbReference>
<feature type="transmembrane region" description="Helical" evidence="8">
    <location>
        <begin position="937"/>
        <end position="959"/>
    </location>
</feature>
<dbReference type="Gene3D" id="3.40.1110.10">
    <property type="entry name" value="Calcium-transporting ATPase, cytoplasmic domain N"/>
    <property type="match status" value="1"/>
</dbReference>
<dbReference type="Gene3D" id="1.20.1110.10">
    <property type="entry name" value="Calcium-transporting ATPase, transmembrane domain"/>
    <property type="match status" value="1"/>
</dbReference>
<dbReference type="Pfam" id="PF00690">
    <property type="entry name" value="Cation_ATPase_N"/>
    <property type="match status" value="1"/>
</dbReference>
<dbReference type="Pfam" id="PF13246">
    <property type="entry name" value="Cation_ATPase"/>
    <property type="match status" value="1"/>
</dbReference>
<dbReference type="GO" id="GO:0016887">
    <property type="term" value="F:ATP hydrolysis activity"/>
    <property type="evidence" value="ECO:0007669"/>
    <property type="project" value="InterPro"/>
</dbReference>
<dbReference type="GO" id="GO:0005886">
    <property type="term" value="C:plasma membrane"/>
    <property type="evidence" value="ECO:0007669"/>
    <property type="project" value="UniProtKB-SubCell"/>
</dbReference>
<keyword evidence="6 8" id="KW-1133">Transmembrane helix</keyword>
<dbReference type="InterPro" id="IPR023214">
    <property type="entry name" value="HAD_sf"/>
</dbReference>
<dbReference type="InterPro" id="IPR036412">
    <property type="entry name" value="HAD-like_sf"/>
</dbReference>
<dbReference type="GO" id="GO:0005524">
    <property type="term" value="F:ATP binding"/>
    <property type="evidence" value="ECO:0007669"/>
    <property type="project" value="UniProtKB-KW"/>
</dbReference>
<evidence type="ECO:0000259" key="9">
    <source>
        <dbReference type="SMART" id="SM00831"/>
    </source>
</evidence>
<dbReference type="GO" id="GO:1990573">
    <property type="term" value="P:potassium ion import across plasma membrane"/>
    <property type="evidence" value="ECO:0007669"/>
    <property type="project" value="TreeGrafter"/>
</dbReference>
<dbReference type="Pfam" id="PF08282">
    <property type="entry name" value="Hydrolase_3"/>
    <property type="match status" value="1"/>
</dbReference>
<keyword evidence="5" id="KW-0067">ATP-binding</keyword>
<organism evidence="10 11">
    <name type="scientific">Coemansia reversa (strain ATCC 12441 / NRRL 1564)</name>
    <dbReference type="NCBI Taxonomy" id="763665"/>
    <lineage>
        <taxon>Eukaryota</taxon>
        <taxon>Fungi</taxon>
        <taxon>Fungi incertae sedis</taxon>
        <taxon>Zoopagomycota</taxon>
        <taxon>Kickxellomycotina</taxon>
        <taxon>Kickxellomycetes</taxon>
        <taxon>Kickxellales</taxon>
        <taxon>Kickxellaceae</taxon>
        <taxon>Coemansia</taxon>
    </lineage>
</organism>
<dbReference type="InterPro" id="IPR023298">
    <property type="entry name" value="ATPase_P-typ_TM_dom_sf"/>
</dbReference>
<keyword evidence="3 8" id="KW-0812">Transmembrane</keyword>
<dbReference type="PANTHER" id="PTHR43294:SF21">
    <property type="entry name" value="CATION TRANSPORTING ATPASE"/>
    <property type="match status" value="1"/>
</dbReference>
<dbReference type="SMART" id="SM00831">
    <property type="entry name" value="Cation_ATPase_N"/>
    <property type="match status" value="1"/>
</dbReference>
<feature type="transmembrane region" description="Helical" evidence="8">
    <location>
        <begin position="106"/>
        <end position="129"/>
    </location>
</feature>
<dbReference type="PRINTS" id="PR00119">
    <property type="entry name" value="CATATPASE"/>
</dbReference>
<feature type="transmembrane region" description="Helical" evidence="8">
    <location>
        <begin position="303"/>
        <end position="325"/>
    </location>
</feature>
<dbReference type="Gene3D" id="3.40.50.1000">
    <property type="entry name" value="HAD superfamily/HAD-like"/>
    <property type="match status" value="1"/>
</dbReference>
<evidence type="ECO:0000256" key="3">
    <source>
        <dbReference type="ARBA" id="ARBA00022692"/>
    </source>
</evidence>
<evidence type="ECO:0000256" key="6">
    <source>
        <dbReference type="ARBA" id="ARBA00022989"/>
    </source>
</evidence>
<feature type="transmembrane region" description="Helical" evidence="8">
    <location>
        <begin position="833"/>
        <end position="854"/>
    </location>
</feature>
<name>A0A2G5B9U3_COERN</name>
<dbReference type="SUPFAM" id="SSF81665">
    <property type="entry name" value="Calcium ATPase, transmembrane domain M"/>
    <property type="match status" value="1"/>
</dbReference>
<dbReference type="InterPro" id="IPR006068">
    <property type="entry name" value="ATPase_P-typ_cation-transptr_C"/>
</dbReference>
<keyword evidence="11" id="KW-1185">Reference proteome</keyword>
<gene>
    <name evidence="10" type="ORF">COEREDRAFT_93002</name>
</gene>
<proteinExistence type="predicted"/>
<dbReference type="PANTHER" id="PTHR43294">
    <property type="entry name" value="SODIUM/POTASSIUM-TRANSPORTING ATPASE SUBUNIT ALPHA"/>
    <property type="match status" value="1"/>
</dbReference>
<dbReference type="InterPro" id="IPR059000">
    <property type="entry name" value="ATPase_P-type_domA"/>
</dbReference>
<feature type="transmembrane region" description="Helical" evidence="8">
    <location>
        <begin position="345"/>
        <end position="367"/>
    </location>
</feature>
<evidence type="ECO:0000256" key="8">
    <source>
        <dbReference type="SAM" id="Phobius"/>
    </source>
</evidence>
<sequence length="1050" mass="116360">MSQQLSAGRMWVRSRGSPHAATEFRTLSIQIRDTEERRLQRQQSLQSELTSDLRNTRYHLDPIPEVLAQLGTSQDVGLTKEAAAQALGRHGRNEVGRTSRMIPQRVFRWFCTGFNRFLWLAMVVFWLCWKPIGDPPQSGNLAMAVVVILVIGLQALFAVWQEWTTQRAMHAISSMMQAECTVLRDGVLQQIAATELVPGDIVQLRADDRVAADMRLIEVSMDVMLDRSELSGTPHATIGSSIYTSTNYLETRNMAMMGASVTQGQCTGVVVATGGDTVLGRISSLLSNRPAEQTILQLEVRRLVNGLTTVSLVVGTVFVVLWAAWLRTAYPGFMSVSDALANGVGVLVTFVPGSLPISLTLALTTVAKRLQRHRVLIKNLTTVEMLGAVNVICCEKTGTLTQRRVRVTNVGFADDEMSLERLLVEQSAAVLDALPLSALRLHETAALCNDAAFDEMTMHMPASRREVLGDATDSALLRMAEQMCPLAPARQQYTMLLKIPFSLRRRWMLVVCKRRDSEPFVLVKGAPERLLPHCSTIQASDGAIWPIDERMRSRMADMQLRWANRGCRVLLLCRRDFIAENGKPNPLAGIADNPAALYEVASRSIDRLCVVGMVGMVDPPREEIPSVVGIFRSAGVRVFMVTGDYAPTAAYMARQCGIITSAVVDGVEELQTSARLSSAEKEDSAEQTLACRRSLVISGAEMAGLSPKLWDAIAQYEEIVFARITPEQKLQVVEEMRARGSIVAVTGDDANDLPAMRAAHVGVAMGNGSAVSREAAEMVLLDNNFSSMVAALEAGRLVFVNLKKVIVYLLPMTNMSEIMPSFLNVVLGLPIPLSTFLMLVINTITDVWASIVLLREEPETDILHHPPRNPKKEPLVDVRFFVHAYLFIGLIQTVTGHVMFFLCIYLRSGISPGHVFLAFNKWTDGYMGKSKQQLADIVSVAGSAHFMALVVMQWANMFAARTRSRSLFRQNPLWGPKRNPLLLVSIPISVMVALFFNQIRWFNVVFLTGNIPVEFFFLPIPFACALLALEELRKLLLRRFPHSLIARMAW</sequence>
<dbReference type="GO" id="GO:1902600">
    <property type="term" value="P:proton transmembrane transport"/>
    <property type="evidence" value="ECO:0007669"/>
    <property type="project" value="TreeGrafter"/>
</dbReference>
<feature type="transmembrane region" description="Helical" evidence="8">
    <location>
        <begin position="880"/>
        <end position="907"/>
    </location>
</feature>
<dbReference type="InterPro" id="IPR023299">
    <property type="entry name" value="ATPase_P-typ_cyto_dom_N"/>
</dbReference>
<dbReference type="InterPro" id="IPR001757">
    <property type="entry name" value="P_typ_ATPase"/>
</dbReference>
<keyword evidence="4" id="KW-0547">Nucleotide-binding</keyword>
<evidence type="ECO:0000256" key="5">
    <source>
        <dbReference type="ARBA" id="ARBA00022840"/>
    </source>
</evidence>
<keyword evidence="7 8" id="KW-0472">Membrane</keyword>
<protein>
    <submittedName>
        <fullName evidence="10">Calcium ATPase</fullName>
    </submittedName>
</protein>
<dbReference type="OrthoDB" id="158672at2759"/>
<dbReference type="SUPFAM" id="SSF56784">
    <property type="entry name" value="HAD-like"/>
    <property type="match status" value="1"/>
</dbReference>